<reference evidence="1" key="2">
    <citation type="journal article" date="2015" name="Fish Shellfish Immunol.">
        <title>Early steps in the European eel (Anguilla anguilla)-Vibrio vulnificus interaction in the gills: Role of the RtxA13 toxin.</title>
        <authorList>
            <person name="Callol A."/>
            <person name="Pajuelo D."/>
            <person name="Ebbesson L."/>
            <person name="Teles M."/>
            <person name="MacKenzie S."/>
            <person name="Amaro C."/>
        </authorList>
    </citation>
    <scope>NUCLEOTIDE SEQUENCE</scope>
</reference>
<organism evidence="1">
    <name type="scientific">Anguilla anguilla</name>
    <name type="common">European freshwater eel</name>
    <name type="synonym">Muraena anguilla</name>
    <dbReference type="NCBI Taxonomy" id="7936"/>
    <lineage>
        <taxon>Eukaryota</taxon>
        <taxon>Metazoa</taxon>
        <taxon>Chordata</taxon>
        <taxon>Craniata</taxon>
        <taxon>Vertebrata</taxon>
        <taxon>Euteleostomi</taxon>
        <taxon>Actinopterygii</taxon>
        <taxon>Neopterygii</taxon>
        <taxon>Teleostei</taxon>
        <taxon>Anguilliformes</taxon>
        <taxon>Anguillidae</taxon>
        <taxon>Anguilla</taxon>
    </lineage>
</organism>
<dbReference type="EMBL" id="GBXM01090640">
    <property type="protein sequence ID" value="JAH17937.1"/>
    <property type="molecule type" value="Transcribed_RNA"/>
</dbReference>
<proteinExistence type="predicted"/>
<protein>
    <submittedName>
        <fullName evidence="1">Uncharacterized protein</fullName>
    </submittedName>
</protein>
<reference evidence="1" key="1">
    <citation type="submission" date="2014-11" db="EMBL/GenBank/DDBJ databases">
        <authorList>
            <person name="Amaro Gonzalez C."/>
        </authorList>
    </citation>
    <scope>NUCLEOTIDE SEQUENCE</scope>
</reference>
<sequence>MEVSMCPTVSSLQLIHHEILNFI</sequence>
<evidence type="ECO:0000313" key="1">
    <source>
        <dbReference type="EMBL" id="JAH17937.1"/>
    </source>
</evidence>
<accession>A0A0E9QN80</accession>
<name>A0A0E9QN80_ANGAN</name>
<dbReference type="AlphaFoldDB" id="A0A0E9QN80"/>